<protein>
    <recommendedName>
        <fullName evidence="3">Reverse transcriptase Ty1/copia-type domain-containing protein</fullName>
    </recommendedName>
</protein>
<evidence type="ECO:0000259" key="3">
    <source>
        <dbReference type="Pfam" id="PF07727"/>
    </source>
</evidence>
<evidence type="ECO:0000256" key="1">
    <source>
        <dbReference type="SAM" id="Coils"/>
    </source>
</evidence>
<name>A0A6L2M2Y8_TANCI</name>
<feature type="domain" description="Reverse transcriptase Ty1/copia-type" evidence="3">
    <location>
        <begin position="148"/>
        <end position="265"/>
    </location>
</feature>
<dbReference type="InterPro" id="IPR013103">
    <property type="entry name" value="RVT_2"/>
</dbReference>
<proteinExistence type="predicted"/>
<accession>A0A6L2M2Y8</accession>
<comment type="caution">
    <text evidence="4">The sequence shown here is derived from an EMBL/GenBank/DDBJ whole genome shotgun (WGS) entry which is preliminary data.</text>
</comment>
<feature type="region of interest" description="Disordered" evidence="2">
    <location>
        <begin position="313"/>
        <end position="338"/>
    </location>
</feature>
<organism evidence="4">
    <name type="scientific">Tanacetum cinerariifolium</name>
    <name type="common">Dalmatian daisy</name>
    <name type="synonym">Chrysanthemum cinerariifolium</name>
    <dbReference type="NCBI Taxonomy" id="118510"/>
    <lineage>
        <taxon>Eukaryota</taxon>
        <taxon>Viridiplantae</taxon>
        <taxon>Streptophyta</taxon>
        <taxon>Embryophyta</taxon>
        <taxon>Tracheophyta</taxon>
        <taxon>Spermatophyta</taxon>
        <taxon>Magnoliopsida</taxon>
        <taxon>eudicotyledons</taxon>
        <taxon>Gunneridae</taxon>
        <taxon>Pentapetalae</taxon>
        <taxon>asterids</taxon>
        <taxon>campanulids</taxon>
        <taxon>Asterales</taxon>
        <taxon>Asteraceae</taxon>
        <taxon>Asteroideae</taxon>
        <taxon>Anthemideae</taxon>
        <taxon>Anthemidinae</taxon>
        <taxon>Tanacetum</taxon>
    </lineage>
</organism>
<feature type="coiled-coil region" evidence="1">
    <location>
        <begin position="463"/>
        <end position="499"/>
    </location>
</feature>
<evidence type="ECO:0000256" key="2">
    <source>
        <dbReference type="SAM" id="MobiDB-lite"/>
    </source>
</evidence>
<gene>
    <name evidence="4" type="ORF">Tci_039928</name>
</gene>
<reference evidence="4" key="1">
    <citation type="journal article" date="2019" name="Sci. Rep.">
        <title>Draft genome of Tanacetum cinerariifolium, the natural source of mosquito coil.</title>
        <authorList>
            <person name="Yamashiro T."/>
            <person name="Shiraishi A."/>
            <person name="Satake H."/>
            <person name="Nakayama K."/>
        </authorList>
    </citation>
    <scope>NUCLEOTIDE SEQUENCE</scope>
</reference>
<dbReference type="EMBL" id="BKCJ010005661">
    <property type="protein sequence ID" value="GEU67950.1"/>
    <property type="molecule type" value="Genomic_DNA"/>
</dbReference>
<dbReference type="AlphaFoldDB" id="A0A6L2M2Y8"/>
<sequence>MGDTVKDMTAKFEKLDKFKGNNFRRWQNKMHFLLTTLKVVYVLSTSMPEETMQDFKHSLKHNKDELSLVQLGSHFRIEETLRAKGSGKGKGKETVGSSSVNMIKDGKNKNNYKNNKAKKRKNDATYNIVIHQMDVKTTFLNGDLEVEAPKQWHQKFDEAVLSSGFVLNQSDKCVYCKFDKFSNGIIIFLYVDDMLIFETDQDQVNKTKEFLSLNFSIKDMREADVILGIRIKHEVKGITITPSHYIEKILKKFKCDDCCPVGTPLDPNIKLMPNTCRAVDQLEYSRAIGCLIYAMTSTRLDIAYVMGKLNEDTEEEEFVEEKEPQKEEDIDIDDEEDKNEPELTFPYEEADPFNPPPLASDLEPKDVIEVENTVEPEDESVPASVHEIGDSSTTTFLREDGDRLLPSFIRRDIDSFFGQIASLSRRVCGCKTAHALVKNKGKAKYKHYGKLIANLGNEMRSSMEEGVAAMENLVRKLGNAEERAECKKLKKELEKARFSNTLLRMQNERVERDLYWTRVQAHEFYREMICRGVMFEERPNEAIDVSVEDEESPSF</sequence>
<feature type="region of interest" description="Disordered" evidence="2">
    <location>
        <begin position="82"/>
        <end position="115"/>
    </location>
</feature>
<dbReference type="Pfam" id="PF07727">
    <property type="entry name" value="RVT_2"/>
    <property type="match status" value="1"/>
</dbReference>
<evidence type="ECO:0000313" key="4">
    <source>
        <dbReference type="EMBL" id="GEU67950.1"/>
    </source>
</evidence>
<keyword evidence="1" id="KW-0175">Coiled coil</keyword>
<feature type="compositionally biased region" description="Acidic residues" evidence="2">
    <location>
        <begin position="328"/>
        <end position="338"/>
    </location>
</feature>